<feature type="signal peptide" evidence="3">
    <location>
        <begin position="1"/>
        <end position="27"/>
    </location>
</feature>
<dbReference type="GO" id="GO:0002376">
    <property type="term" value="P:immune system process"/>
    <property type="evidence" value="ECO:0007669"/>
    <property type="project" value="UniProtKB-KW"/>
</dbReference>
<dbReference type="GO" id="GO:0007166">
    <property type="term" value="P:cell surface receptor signaling pathway"/>
    <property type="evidence" value="ECO:0007669"/>
    <property type="project" value="TreeGrafter"/>
</dbReference>
<dbReference type="GeneTree" id="ENSGT01130000278893"/>
<dbReference type="InterPro" id="IPR003599">
    <property type="entry name" value="Ig_sub"/>
</dbReference>
<dbReference type="GO" id="GO:0005886">
    <property type="term" value="C:plasma membrane"/>
    <property type="evidence" value="ECO:0007669"/>
    <property type="project" value="TreeGrafter"/>
</dbReference>
<keyword evidence="1 3" id="KW-0732">Signal</keyword>
<dbReference type="InterPro" id="IPR050413">
    <property type="entry name" value="TCR_beta_variable"/>
</dbReference>
<evidence type="ECO:0000313" key="6">
    <source>
        <dbReference type="Proteomes" id="UP000264800"/>
    </source>
</evidence>
<dbReference type="OMA" id="ATSHTWD"/>
<feature type="domain" description="Ig-like" evidence="4">
    <location>
        <begin position="28"/>
        <end position="133"/>
    </location>
</feature>
<protein>
    <recommendedName>
        <fullName evidence="4">Ig-like domain-containing protein</fullName>
    </recommendedName>
</protein>
<dbReference type="InterPro" id="IPR013783">
    <property type="entry name" value="Ig-like_fold"/>
</dbReference>
<evidence type="ECO:0000259" key="4">
    <source>
        <dbReference type="PROSITE" id="PS50835"/>
    </source>
</evidence>
<name>A0A3Q3GFF4_KRYMA</name>
<feature type="chain" id="PRO_5018629108" description="Ig-like domain-containing protein" evidence="3">
    <location>
        <begin position="28"/>
        <end position="137"/>
    </location>
</feature>
<evidence type="ECO:0000256" key="1">
    <source>
        <dbReference type="ARBA" id="ARBA00022729"/>
    </source>
</evidence>
<organism evidence="5 6">
    <name type="scientific">Kryptolebias marmoratus</name>
    <name type="common">Mangrove killifish</name>
    <name type="synonym">Rivulus marmoratus</name>
    <dbReference type="NCBI Taxonomy" id="37003"/>
    <lineage>
        <taxon>Eukaryota</taxon>
        <taxon>Metazoa</taxon>
        <taxon>Chordata</taxon>
        <taxon>Craniata</taxon>
        <taxon>Vertebrata</taxon>
        <taxon>Euteleostomi</taxon>
        <taxon>Actinopterygii</taxon>
        <taxon>Neopterygii</taxon>
        <taxon>Teleostei</taxon>
        <taxon>Neoteleostei</taxon>
        <taxon>Acanthomorphata</taxon>
        <taxon>Ovalentaria</taxon>
        <taxon>Atherinomorphae</taxon>
        <taxon>Cyprinodontiformes</taxon>
        <taxon>Rivulidae</taxon>
        <taxon>Kryptolebias</taxon>
    </lineage>
</organism>
<dbReference type="Gene3D" id="2.60.40.10">
    <property type="entry name" value="Immunoglobulins"/>
    <property type="match status" value="1"/>
</dbReference>
<dbReference type="SUPFAM" id="SSF48726">
    <property type="entry name" value="Immunoglobulin"/>
    <property type="match status" value="1"/>
</dbReference>
<dbReference type="InterPro" id="IPR007110">
    <property type="entry name" value="Ig-like_dom"/>
</dbReference>
<dbReference type="SMART" id="SM00409">
    <property type="entry name" value="IG"/>
    <property type="match status" value="1"/>
</dbReference>
<evidence type="ECO:0000256" key="2">
    <source>
        <dbReference type="ARBA" id="ARBA00022859"/>
    </source>
</evidence>
<keyword evidence="2" id="KW-0391">Immunity</keyword>
<dbReference type="AlphaFoldDB" id="A0A3Q3GFF4"/>
<accession>A0A3Q3GFF4</accession>
<dbReference type="Proteomes" id="UP000264800">
    <property type="component" value="Unplaced"/>
</dbReference>
<dbReference type="Ensembl" id="ENSKMAT00000022672.1">
    <property type="protein sequence ID" value="ENSKMAP00000022387.1"/>
    <property type="gene ID" value="ENSKMAG00000016616.1"/>
</dbReference>
<dbReference type="InterPro" id="IPR036179">
    <property type="entry name" value="Ig-like_dom_sf"/>
</dbReference>
<keyword evidence="6" id="KW-1185">Reference proteome</keyword>
<dbReference type="PANTHER" id="PTHR23268:SF102">
    <property type="entry name" value="IMMUNOGLOBULIN V-SET DOMAIN-CONTAINING PROTEIN"/>
    <property type="match status" value="1"/>
</dbReference>
<dbReference type="Pfam" id="PF07686">
    <property type="entry name" value="V-set"/>
    <property type="match status" value="1"/>
</dbReference>
<dbReference type="InterPro" id="IPR013106">
    <property type="entry name" value="Ig_V-set"/>
</dbReference>
<evidence type="ECO:0000256" key="3">
    <source>
        <dbReference type="SAM" id="SignalP"/>
    </source>
</evidence>
<dbReference type="PROSITE" id="PS50835">
    <property type="entry name" value="IG_LIKE"/>
    <property type="match status" value="1"/>
</dbReference>
<dbReference type="PANTHER" id="PTHR23268">
    <property type="entry name" value="T-CELL RECEPTOR BETA CHAIN"/>
    <property type="match status" value="1"/>
</dbReference>
<sequence>MKAQPDCDYYVLTVCFFLLFTKGSSLSEQIVQTLVETLKNSGETAKISCSHSIQSYDQILWYKQSQQYQMQLLGYMYGDSPFPEKGVDVTMEGSANKDQTCTLIINKLNVNSSGVYFCAASYHSAAHHSSSVQEPSF</sequence>
<reference evidence="5" key="2">
    <citation type="submission" date="2025-09" db="UniProtKB">
        <authorList>
            <consortium name="Ensembl"/>
        </authorList>
    </citation>
    <scope>IDENTIFICATION</scope>
</reference>
<proteinExistence type="predicted"/>
<reference evidence="5" key="1">
    <citation type="submission" date="2025-08" db="UniProtKB">
        <authorList>
            <consortium name="Ensembl"/>
        </authorList>
    </citation>
    <scope>IDENTIFICATION</scope>
</reference>
<evidence type="ECO:0000313" key="5">
    <source>
        <dbReference type="Ensembl" id="ENSKMAP00000022387.1"/>
    </source>
</evidence>